<reference evidence="2" key="2">
    <citation type="submission" date="2016-05" db="EMBL/GenBank/DDBJ databases">
        <title>Comparative analysis highlights variable genome content of wheat rusts and divergence of the mating loci.</title>
        <authorList>
            <person name="Cuomo C.A."/>
            <person name="Bakkeren G."/>
            <person name="Szabo L."/>
            <person name="Khalil H."/>
            <person name="Joly D."/>
            <person name="Goldberg J."/>
            <person name="Young S."/>
            <person name="Zeng Q."/>
            <person name="Fellers J."/>
        </authorList>
    </citation>
    <scope>NUCLEOTIDE SEQUENCE [LARGE SCALE GENOMIC DNA]</scope>
    <source>
        <strain evidence="2">1-1 BBBD Race 1</strain>
    </source>
</reference>
<feature type="non-terminal residue" evidence="2">
    <location>
        <position position="1"/>
    </location>
</feature>
<name>A0A180FXN1_PUCT1</name>
<accession>A0A180FXN1</accession>
<reference evidence="3 4" key="3">
    <citation type="journal article" date="2017" name="G3 (Bethesda)">
        <title>Comparative analysis highlights variable genome content of wheat rusts and divergence of the mating loci.</title>
        <authorList>
            <person name="Cuomo C.A."/>
            <person name="Bakkeren G."/>
            <person name="Khalil H.B."/>
            <person name="Panwar V."/>
            <person name="Joly D."/>
            <person name="Linning R."/>
            <person name="Sakthikumar S."/>
            <person name="Song X."/>
            <person name="Adiconis X."/>
            <person name="Fan L."/>
            <person name="Goldberg J.M."/>
            <person name="Levin J.Z."/>
            <person name="Young S."/>
            <person name="Zeng Q."/>
            <person name="Anikster Y."/>
            <person name="Bruce M."/>
            <person name="Wang M."/>
            <person name="Yin C."/>
            <person name="McCallum B."/>
            <person name="Szabo L.J."/>
            <person name="Hulbert S."/>
            <person name="Chen X."/>
            <person name="Fellers J.P."/>
        </authorList>
    </citation>
    <scope>NUCLEOTIDE SEQUENCE</scope>
    <source>
        <strain evidence="4">Isolate 1-1 / race 1 (BBBD)</strain>
        <strain evidence="3">isolate 1-1 / race 1 (BBBD)</strain>
    </source>
</reference>
<dbReference type="EnsemblFungi" id="PTTG_30716-t43_1">
    <property type="protein sequence ID" value="PTTG_30716-t43_1-p1"/>
    <property type="gene ID" value="PTTG_30716"/>
</dbReference>
<protein>
    <submittedName>
        <fullName evidence="2 3">Uncharacterized protein</fullName>
    </submittedName>
</protein>
<keyword evidence="4" id="KW-1185">Reference proteome</keyword>
<evidence type="ECO:0000313" key="2">
    <source>
        <dbReference type="EMBL" id="OAV85187.1"/>
    </source>
</evidence>
<reference evidence="2" key="1">
    <citation type="submission" date="2009-11" db="EMBL/GenBank/DDBJ databases">
        <authorList>
            <consortium name="The Broad Institute Genome Sequencing Platform"/>
            <person name="Ward D."/>
            <person name="Feldgarden M."/>
            <person name="Earl A."/>
            <person name="Young S.K."/>
            <person name="Zeng Q."/>
            <person name="Koehrsen M."/>
            <person name="Alvarado L."/>
            <person name="Berlin A."/>
            <person name="Bochicchio J."/>
            <person name="Borenstein D."/>
            <person name="Chapman S.B."/>
            <person name="Chen Z."/>
            <person name="Engels R."/>
            <person name="Freedman E."/>
            <person name="Gellesch M."/>
            <person name="Goldberg J."/>
            <person name="Griggs A."/>
            <person name="Gujja S."/>
            <person name="Heilman E."/>
            <person name="Heiman D."/>
            <person name="Hepburn T."/>
            <person name="Howarth C."/>
            <person name="Jen D."/>
            <person name="Larson L."/>
            <person name="Lewis B."/>
            <person name="Mehta T."/>
            <person name="Park D."/>
            <person name="Pearson M."/>
            <person name="Roberts A."/>
            <person name="Saif S."/>
            <person name="Shea T."/>
            <person name="Shenoy N."/>
            <person name="Sisk P."/>
            <person name="Stolte C."/>
            <person name="Sykes S."/>
            <person name="Thomson T."/>
            <person name="Walk T."/>
            <person name="White J."/>
            <person name="Yandava C."/>
            <person name="Izard J."/>
            <person name="Baranova O.V."/>
            <person name="Blanton J.M."/>
            <person name="Tanner A.C."/>
            <person name="Dewhirst F.E."/>
            <person name="Haas B."/>
            <person name="Nusbaum C."/>
            <person name="Birren B."/>
        </authorList>
    </citation>
    <scope>NUCLEOTIDE SEQUENCE [LARGE SCALE GENOMIC DNA]</scope>
    <source>
        <strain evidence="2">1-1 BBBD Race 1</strain>
    </source>
</reference>
<organism evidence="2">
    <name type="scientific">Puccinia triticina (isolate 1-1 / race 1 (BBBD))</name>
    <name type="common">Brown leaf rust fungus</name>
    <dbReference type="NCBI Taxonomy" id="630390"/>
    <lineage>
        <taxon>Eukaryota</taxon>
        <taxon>Fungi</taxon>
        <taxon>Dikarya</taxon>
        <taxon>Basidiomycota</taxon>
        <taxon>Pucciniomycotina</taxon>
        <taxon>Pucciniomycetes</taxon>
        <taxon>Pucciniales</taxon>
        <taxon>Pucciniaceae</taxon>
        <taxon>Puccinia</taxon>
    </lineage>
</organism>
<dbReference type="EMBL" id="ADAS02006131">
    <property type="protein sequence ID" value="OAV85187.1"/>
    <property type="molecule type" value="Genomic_DNA"/>
</dbReference>
<dbReference type="VEuPathDB" id="FungiDB:PTTG_30716"/>
<proteinExistence type="predicted"/>
<evidence type="ECO:0000313" key="4">
    <source>
        <dbReference type="Proteomes" id="UP000005240"/>
    </source>
</evidence>
<evidence type="ECO:0000313" key="3">
    <source>
        <dbReference type="EnsemblFungi" id="PTTG_30716-t43_1-p1"/>
    </source>
</evidence>
<dbReference type="AlphaFoldDB" id="A0A180FXN1"/>
<dbReference type="Proteomes" id="UP000005240">
    <property type="component" value="Unassembled WGS sequence"/>
</dbReference>
<reference evidence="3" key="4">
    <citation type="submission" date="2025-05" db="UniProtKB">
        <authorList>
            <consortium name="EnsemblFungi"/>
        </authorList>
    </citation>
    <scope>IDENTIFICATION</scope>
    <source>
        <strain evidence="3">isolate 1-1 / race 1 (BBBD)</strain>
    </source>
</reference>
<evidence type="ECO:0000256" key="1">
    <source>
        <dbReference type="SAM" id="MobiDB-lite"/>
    </source>
</evidence>
<feature type="region of interest" description="Disordered" evidence="1">
    <location>
        <begin position="38"/>
        <end position="62"/>
    </location>
</feature>
<sequence>TIHPPSPSELIWQPTPPASNIPAPPLFVPWHPQPIPAAAKPVPSAHSYSLGSRAANRNGLSKERAYTTSTALSAPNSHDSGIKKLGGFAKTKNKKCPSFLKKIRHSHFEGLHHSSYLLRQDRISFENLNKLTQPYAL</sequence>
<gene>
    <name evidence="2" type="ORF">PTTG_30716</name>
</gene>